<dbReference type="PIRSF" id="PIRSF000090">
    <property type="entry name" value="Beta-ETF"/>
    <property type="match status" value="1"/>
</dbReference>
<dbReference type="EMBL" id="AUZX01001471">
    <property type="protein sequence ID" value="EQD79007.1"/>
    <property type="molecule type" value="Genomic_DNA"/>
</dbReference>
<name>T1C9W2_9ZZZZ</name>
<dbReference type="InterPro" id="IPR014730">
    <property type="entry name" value="ETF_a/b_N"/>
</dbReference>
<dbReference type="AlphaFoldDB" id="T1C9W2"/>
<evidence type="ECO:0000259" key="1">
    <source>
        <dbReference type="SMART" id="SM00893"/>
    </source>
</evidence>
<dbReference type="Gene3D" id="3.40.50.620">
    <property type="entry name" value="HUPs"/>
    <property type="match status" value="1"/>
</dbReference>
<reference evidence="2" key="1">
    <citation type="submission" date="2013-08" db="EMBL/GenBank/DDBJ databases">
        <authorList>
            <person name="Mendez C."/>
            <person name="Richter M."/>
            <person name="Ferrer M."/>
            <person name="Sanchez J."/>
        </authorList>
    </citation>
    <scope>NUCLEOTIDE SEQUENCE</scope>
</reference>
<dbReference type="InterPro" id="IPR014729">
    <property type="entry name" value="Rossmann-like_a/b/a_fold"/>
</dbReference>
<dbReference type="Pfam" id="PF01012">
    <property type="entry name" value="ETF"/>
    <property type="match status" value="1"/>
</dbReference>
<dbReference type="SUPFAM" id="SSF52402">
    <property type="entry name" value="Adenine nucleotide alpha hydrolases-like"/>
    <property type="match status" value="1"/>
</dbReference>
<reference evidence="2" key="2">
    <citation type="journal article" date="2014" name="ISME J.">
        <title>Microbial stratification in low pH oxic and suboxic macroscopic growths along an acid mine drainage.</title>
        <authorList>
            <person name="Mendez-Garcia C."/>
            <person name="Mesa V."/>
            <person name="Sprenger R.R."/>
            <person name="Richter M."/>
            <person name="Diez M.S."/>
            <person name="Solano J."/>
            <person name="Bargiela R."/>
            <person name="Golyshina O.V."/>
            <person name="Manteca A."/>
            <person name="Ramos J.L."/>
            <person name="Gallego J.R."/>
            <person name="Llorente I."/>
            <person name="Martins Dos Santos V.A."/>
            <person name="Jensen O.N."/>
            <person name="Pelaez A.I."/>
            <person name="Sanchez J."/>
            <person name="Ferrer M."/>
        </authorList>
    </citation>
    <scope>NUCLEOTIDE SEQUENCE</scope>
</reference>
<dbReference type="PANTHER" id="PTHR21294:SF20">
    <property type="entry name" value="ELECTRON TRANSFER FLAVOPROTEIN, SUBUNIT BETA (ETFB)"/>
    <property type="match status" value="1"/>
</dbReference>
<sequence length="245" mass="26923">MVDIIVLVKQMPDLEQVKIDPATREPLLKNVPRTIETLSEHAVEEAVRIKEKFKGKITAILLGNEQSSAIMKKAFAIGADEGIIIDGYEESNPANTARILASKIKEIKHDIVILGNQSADSITGLIPGMISSILKEPLLGNAGKIDIDGNKVKIMRILEEDNVEIESTMPAIISITQEINEPRLPPVMQIMAAGKKPIKAEKITPLYPKGTKLVSNRVPKSERKKLIFEDIDKGIPEIVKVLKEG</sequence>
<comment type="caution">
    <text evidence="2">The sequence shown here is derived from an EMBL/GenBank/DDBJ whole genome shotgun (WGS) entry which is preliminary data.</text>
</comment>
<dbReference type="InterPro" id="IPR033948">
    <property type="entry name" value="ETF_beta_N"/>
</dbReference>
<accession>T1C9W2</accession>
<dbReference type="CDD" id="cd01714">
    <property type="entry name" value="ETF_beta"/>
    <property type="match status" value="1"/>
</dbReference>
<dbReference type="InterPro" id="IPR012255">
    <property type="entry name" value="ETF_b"/>
</dbReference>
<protein>
    <submittedName>
        <fullName evidence="2">Electron transfer flavoprotein, beta subunit</fullName>
    </submittedName>
</protein>
<feature type="domain" description="Electron transfer flavoprotein alpha/beta-subunit N-terminal" evidence="1">
    <location>
        <begin position="23"/>
        <end position="210"/>
    </location>
</feature>
<organism evidence="2">
    <name type="scientific">mine drainage metagenome</name>
    <dbReference type="NCBI Taxonomy" id="410659"/>
    <lineage>
        <taxon>unclassified sequences</taxon>
        <taxon>metagenomes</taxon>
        <taxon>ecological metagenomes</taxon>
    </lineage>
</organism>
<dbReference type="PANTHER" id="PTHR21294">
    <property type="entry name" value="ELECTRON TRANSFER FLAVOPROTEIN BETA-SUBUNIT"/>
    <property type="match status" value="1"/>
</dbReference>
<dbReference type="GO" id="GO:0009055">
    <property type="term" value="F:electron transfer activity"/>
    <property type="evidence" value="ECO:0007669"/>
    <property type="project" value="InterPro"/>
</dbReference>
<evidence type="ECO:0000313" key="2">
    <source>
        <dbReference type="EMBL" id="EQD79007.1"/>
    </source>
</evidence>
<gene>
    <name evidence="2" type="ORF">B1A_01965</name>
</gene>
<dbReference type="SMART" id="SM00893">
    <property type="entry name" value="ETF"/>
    <property type="match status" value="1"/>
</dbReference>
<proteinExistence type="predicted"/>